<protein>
    <submittedName>
        <fullName evidence="2">Uncharacterized protein</fullName>
    </submittedName>
</protein>
<evidence type="ECO:0000313" key="3">
    <source>
        <dbReference type="Proteomes" id="UP000005239"/>
    </source>
</evidence>
<gene>
    <name evidence="2" type="primary">WBGene00114141</name>
</gene>
<feature type="compositionally biased region" description="Basic and acidic residues" evidence="1">
    <location>
        <begin position="650"/>
        <end position="660"/>
    </location>
</feature>
<feature type="compositionally biased region" description="Basic and acidic residues" evidence="1">
    <location>
        <begin position="247"/>
        <end position="279"/>
    </location>
</feature>
<feature type="compositionally biased region" description="Basic and acidic residues" evidence="1">
    <location>
        <begin position="516"/>
        <end position="532"/>
    </location>
</feature>
<feature type="compositionally biased region" description="Basic and acidic residues" evidence="1">
    <location>
        <begin position="300"/>
        <end position="319"/>
    </location>
</feature>
<feature type="compositionally biased region" description="Basic and acidic residues" evidence="1">
    <location>
        <begin position="357"/>
        <end position="372"/>
    </location>
</feature>
<evidence type="ECO:0000256" key="1">
    <source>
        <dbReference type="SAM" id="MobiDB-lite"/>
    </source>
</evidence>
<proteinExistence type="predicted"/>
<feature type="compositionally biased region" description="Basic and acidic residues" evidence="1">
    <location>
        <begin position="577"/>
        <end position="604"/>
    </location>
</feature>
<reference evidence="3" key="1">
    <citation type="journal article" date="2008" name="Nat. Genet.">
        <title>The Pristionchus pacificus genome provides a unique perspective on nematode lifestyle and parasitism.</title>
        <authorList>
            <person name="Dieterich C."/>
            <person name="Clifton S.W."/>
            <person name="Schuster L.N."/>
            <person name="Chinwalla A."/>
            <person name="Delehaunty K."/>
            <person name="Dinkelacker I."/>
            <person name="Fulton L."/>
            <person name="Fulton R."/>
            <person name="Godfrey J."/>
            <person name="Minx P."/>
            <person name="Mitreva M."/>
            <person name="Roeseler W."/>
            <person name="Tian H."/>
            <person name="Witte H."/>
            <person name="Yang S.P."/>
            <person name="Wilson R.K."/>
            <person name="Sommer R.J."/>
        </authorList>
    </citation>
    <scope>NUCLEOTIDE SEQUENCE [LARGE SCALE GENOMIC DNA]</scope>
    <source>
        <strain evidence="3">PS312</strain>
    </source>
</reference>
<keyword evidence="3" id="KW-1185">Reference proteome</keyword>
<feature type="compositionally biased region" description="Basic and acidic residues" evidence="1">
    <location>
        <begin position="614"/>
        <end position="624"/>
    </location>
</feature>
<reference evidence="2" key="2">
    <citation type="submission" date="2022-06" db="UniProtKB">
        <authorList>
            <consortium name="EnsemblMetazoa"/>
        </authorList>
    </citation>
    <scope>IDENTIFICATION</scope>
    <source>
        <strain evidence="2">PS312</strain>
    </source>
</reference>
<name>A0A2A6BIJ8_PRIPA</name>
<feature type="compositionally biased region" description="Basic and acidic residues" evidence="1">
    <location>
        <begin position="182"/>
        <end position="192"/>
    </location>
</feature>
<organism evidence="2 3">
    <name type="scientific">Pristionchus pacificus</name>
    <name type="common">Parasitic nematode worm</name>
    <dbReference type="NCBI Taxonomy" id="54126"/>
    <lineage>
        <taxon>Eukaryota</taxon>
        <taxon>Metazoa</taxon>
        <taxon>Ecdysozoa</taxon>
        <taxon>Nematoda</taxon>
        <taxon>Chromadorea</taxon>
        <taxon>Rhabditida</taxon>
        <taxon>Rhabditina</taxon>
        <taxon>Diplogasteromorpha</taxon>
        <taxon>Diplogasteroidea</taxon>
        <taxon>Neodiplogasteridae</taxon>
        <taxon>Pristionchus</taxon>
    </lineage>
</organism>
<feature type="compositionally biased region" description="Basic and acidic residues" evidence="1">
    <location>
        <begin position="142"/>
        <end position="170"/>
    </location>
</feature>
<accession>A0A8R1UH55</accession>
<dbReference type="Proteomes" id="UP000005239">
    <property type="component" value="Unassembled WGS sequence"/>
</dbReference>
<dbReference type="EnsemblMetazoa" id="PPA24587.1">
    <property type="protein sequence ID" value="PPA24587.1"/>
    <property type="gene ID" value="WBGene00114141"/>
</dbReference>
<feature type="compositionally biased region" description="Basic and acidic residues" evidence="1">
    <location>
        <begin position="203"/>
        <end position="213"/>
    </location>
</feature>
<feature type="compositionally biased region" description="Basic and acidic residues" evidence="1">
    <location>
        <begin position="338"/>
        <end position="350"/>
    </location>
</feature>
<accession>A0A2A6BIJ8</accession>
<feature type="compositionally biased region" description="Basic and acidic residues" evidence="1">
    <location>
        <begin position="472"/>
        <end position="496"/>
    </location>
</feature>
<feature type="compositionally biased region" description="Acidic residues" evidence="1">
    <location>
        <begin position="736"/>
        <end position="746"/>
    </location>
</feature>
<feature type="compositionally biased region" description="Basic and acidic residues" evidence="1">
    <location>
        <begin position="548"/>
        <end position="570"/>
    </location>
</feature>
<feature type="compositionally biased region" description="Acidic residues" evidence="1">
    <location>
        <begin position="671"/>
        <end position="680"/>
    </location>
</feature>
<evidence type="ECO:0000313" key="2">
    <source>
        <dbReference type="EnsemblMetazoa" id="PPA24587.1"/>
    </source>
</evidence>
<feature type="region of interest" description="Disordered" evidence="1">
    <location>
        <begin position="472"/>
        <end position="815"/>
    </location>
</feature>
<dbReference type="AlphaFoldDB" id="A0A2A6BIJ8"/>
<feature type="region of interest" description="Disordered" evidence="1">
    <location>
        <begin position="139"/>
        <end position="392"/>
    </location>
</feature>
<sequence>MSSREDNYLFFFPGDDESYATMGLSELQENMKGVRLGERRKMLWYEDGLNYMARCVFIGPKGRCKTLEKELSSGSRTIESLNLPDPQDNQQADAYSDVEILPIERSTPSRKVGILSTLKLPRLTLPFAVIHRVNFLQVSQKDTPKARGSKTLDDHFKQTPNGEKNKKDEDYAPSSSSRSRKAKEEKAKDKDASSSSRRSVKASKKDESVAEEKDNADEESDRSSSARRRQSSKKEELAKVKSYLEGTAKEEEGVRRSPRKESSVSKASENQKDRKKDEDVVMEAGEDDTKNKMRTMKKRTLNEEIENRSERKRGRKEDGIPTFPRDLVTTDFISPRGMRLDDEPVVEKQEGKKKKADRNWVEKKEEKKEKSRNVPKKVAPAPVQKENVPESPEGRAFVQYLRILERQKELTVRASEATIRKIKAQEEERVALLELQECNKQAEKAKLLVEQLNKPVENDEVVEEVIEEVRDAVKDSAIDVPHEPREAPPTFKKDDLVEPQQPASVNDDKDEPEALQGKDGELEEGLEMKKDSSGSAPAEDMDQPVAVVEEKDSLETMEEGKEADDKKAPVEGEEEEMAHNGDSDTAVEEDKNGKSTPDGKKESDEIIMDMTDELNDKDNEEKTGDGPIDITMEADKKEADAIVIDDDASEDKMEEAKNDEVAENIIIDISAENEVDEEKMEEASKDGEAQEESIVIDMTDDEDEEKMVDAKKDEDAAGPTDEDMVDGGDKRKGDEEKNEEDCDDLLDVTVVASDEEEKKEKDEGGNLMIVDENEDEEMVEEVKREENNEENEEPIAKDTATGYSMAPSSPSKECEKIPVKVTPLAKGRVSGFFGN</sequence>